<dbReference type="AlphaFoldDB" id="A0A3Q3WL11"/>
<dbReference type="Gene3D" id="2.60.120.290">
    <property type="entry name" value="Spermadhesin, CUB domain"/>
    <property type="match status" value="3"/>
</dbReference>
<dbReference type="PROSITE" id="PS01180">
    <property type="entry name" value="CUB"/>
    <property type="match status" value="2"/>
</dbReference>
<dbReference type="OMA" id="DPGFQIR"/>
<evidence type="ECO:0000259" key="8">
    <source>
        <dbReference type="PROSITE" id="PS50923"/>
    </source>
</evidence>
<dbReference type="FunFam" id="2.10.70.10:FF:000009">
    <property type="entry name" value="Seizure related 6 homolog like"/>
    <property type="match status" value="1"/>
</dbReference>
<dbReference type="InterPro" id="IPR035976">
    <property type="entry name" value="Sushi/SCR/CCP_sf"/>
</dbReference>
<reference evidence="9" key="1">
    <citation type="submission" date="2025-08" db="UniProtKB">
        <authorList>
            <consortium name="Ensembl"/>
        </authorList>
    </citation>
    <scope>IDENTIFICATION</scope>
</reference>
<feature type="domain" description="Sushi" evidence="8">
    <location>
        <begin position="608"/>
        <end position="667"/>
    </location>
</feature>
<dbReference type="PANTHER" id="PTHR45656">
    <property type="entry name" value="PROTEIN CBR-CLEC-78"/>
    <property type="match status" value="1"/>
</dbReference>
<dbReference type="Pfam" id="PF00431">
    <property type="entry name" value="CUB"/>
    <property type="match status" value="1"/>
</dbReference>
<evidence type="ECO:0000256" key="4">
    <source>
        <dbReference type="PROSITE-ProRule" id="PRU00302"/>
    </source>
</evidence>
<feature type="signal peptide" evidence="6">
    <location>
        <begin position="1"/>
        <end position="16"/>
    </location>
</feature>
<dbReference type="GO" id="GO:0060074">
    <property type="term" value="P:synapse maturation"/>
    <property type="evidence" value="ECO:0007669"/>
    <property type="project" value="TreeGrafter"/>
</dbReference>
<evidence type="ECO:0000256" key="2">
    <source>
        <dbReference type="ARBA" id="ARBA00022737"/>
    </source>
</evidence>
<keyword evidence="5" id="KW-1133">Transmembrane helix</keyword>
<reference evidence="9" key="2">
    <citation type="submission" date="2025-09" db="UniProtKB">
        <authorList>
            <consortium name="Ensembl"/>
        </authorList>
    </citation>
    <scope>IDENTIFICATION</scope>
</reference>
<dbReference type="InterPro" id="IPR051277">
    <property type="entry name" value="SEZ6_CSMD_C4BPB_Regulators"/>
</dbReference>
<keyword evidence="5" id="KW-0472">Membrane</keyword>
<evidence type="ECO:0000256" key="3">
    <source>
        <dbReference type="ARBA" id="ARBA00023157"/>
    </source>
</evidence>
<keyword evidence="2" id="KW-0677">Repeat</keyword>
<dbReference type="CDD" id="cd00041">
    <property type="entry name" value="CUB"/>
    <property type="match status" value="2"/>
</dbReference>
<dbReference type="InterPro" id="IPR035914">
    <property type="entry name" value="Sperma_CUB_dom_sf"/>
</dbReference>
<feature type="domain" description="CUB" evidence="7">
    <location>
        <begin position="313"/>
        <end position="427"/>
    </location>
</feature>
<evidence type="ECO:0000256" key="6">
    <source>
        <dbReference type="SAM" id="SignalP"/>
    </source>
</evidence>
<sequence>MSAYFSLLACFYLVTANNKNSVLGMSFMTPEPDTPPTSTPDSYPLGDLIHAALQSKEYLGEASAGTGTTTNPTQAVPGFRQAASTATVISPGLLTTAFSSSSAGSKTGSRSTISFLPMEEETTTTLITTTTITTMHMPAQCNATLSAMDDVVESPDPASSSSFSPLECTYSITVYAGYGVEIQVKKVNLSKKESLTIMGYGGLGPELLANETLIREGQVIRSTTNQVYIHYRSFQQTNHGMFSLHYQAFLLSCPFPLSPEGGGVMVTDIHPGGQAHFHCDPGFQVRGHEVATCVNATQPHWSTPEPQCVAVSCGGWIRNATVGRILSPPPSSVSNHSNGNNLSCHWLIEAKEGHRLHLHFERIAMDEDDDKLIVRSGNNSLSSPLFDSDLDDVPERGLLSEGSTLYLELTADSSSIPLLLALRYEAFDDEHCWEPYMPHGNFSSSDLTYQLATTVTFTCSPGFVMEQGSGTIECVDPSNPHWNDSEPVCRALCGAELTEASGTILSPDWPQSYSKGLDCVWQIHGNEEKRIELDVQILNIRHTDVLTIFDGQDLMSNVIGKYLRSKERFQIVTGGSEVTIQFQSDPEDSSFILSQGFLIHYREVEPNDTCPTPPQIEFGWISSSHSSHVRGSVLTYQCQPGYDISGSDIITCQWDLSWSSSPPTCVKVQQCPDPGEVVNGARSVRPEAGFAVGTVVRFSCNQGYQLEGPSQISCHGRDTGTPKWSDRSPKCVLKYDPCPNPGVPDNGYQTLYKHSYQAGETLRFFCYEGYELIGEVIISCVPGHPSQWNSPPPFCKGKGLHRLNFLIYCSRVFLTLAVMCFFFFFNSLTLSICRLEWKPLFWKSLSHTHSYSPITVESDFNNPLYEAGVSKFVII</sequence>
<feature type="disulfide bond" evidence="4">
    <location>
        <begin position="671"/>
        <end position="714"/>
    </location>
</feature>
<feature type="domain" description="Sushi" evidence="8">
    <location>
        <begin position="669"/>
        <end position="733"/>
    </location>
</feature>
<dbReference type="SUPFAM" id="SSF49854">
    <property type="entry name" value="Spermadhesin, CUB domain"/>
    <property type="match status" value="3"/>
</dbReference>
<dbReference type="SMART" id="SM00032">
    <property type="entry name" value="CCP"/>
    <property type="match status" value="5"/>
</dbReference>
<evidence type="ECO:0000256" key="1">
    <source>
        <dbReference type="ARBA" id="ARBA00022659"/>
    </source>
</evidence>
<dbReference type="CDD" id="cd00033">
    <property type="entry name" value="CCP"/>
    <property type="match status" value="5"/>
</dbReference>
<name>A0A3Q3WL11_MOLML</name>
<dbReference type="GO" id="GO:0043025">
    <property type="term" value="C:neuronal cell body"/>
    <property type="evidence" value="ECO:0007669"/>
    <property type="project" value="TreeGrafter"/>
</dbReference>
<dbReference type="InterPro" id="IPR000436">
    <property type="entry name" value="Sushi_SCR_CCP_dom"/>
</dbReference>
<feature type="domain" description="CUB" evidence="7">
    <location>
        <begin position="493"/>
        <end position="604"/>
    </location>
</feature>
<dbReference type="InterPro" id="IPR000859">
    <property type="entry name" value="CUB_dom"/>
</dbReference>
<evidence type="ECO:0000256" key="5">
    <source>
        <dbReference type="SAM" id="Phobius"/>
    </source>
</evidence>
<dbReference type="Gene3D" id="2.10.70.10">
    <property type="entry name" value="Complement Module, domain 1"/>
    <property type="match status" value="5"/>
</dbReference>
<dbReference type="GO" id="GO:0005783">
    <property type="term" value="C:endoplasmic reticulum"/>
    <property type="evidence" value="ECO:0007669"/>
    <property type="project" value="TreeGrafter"/>
</dbReference>
<feature type="disulfide bond" evidence="4">
    <location>
        <begin position="638"/>
        <end position="665"/>
    </location>
</feature>
<evidence type="ECO:0000313" key="10">
    <source>
        <dbReference type="Proteomes" id="UP000261620"/>
    </source>
</evidence>
<keyword evidence="10" id="KW-1185">Reference proteome</keyword>
<dbReference type="SUPFAM" id="SSF57535">
    <property type="entry name" value="Complement control module/SCR domain"/>
    <property type="match status" value="5"/>
</dbReference>
<keyword evidence="5" id="KW-0812">Transmembrane</keyword>
<dbReference type="STRING" id="94237.ENSMMOP00000015678"/>
<dbReference type="FunFam" id="2.10.70.10:FF:000010">
    <property type="entry name" value="Seizure related 6 homolog like"/>
    <property type="match status" value="1"/>
</dbReference>
<feature type="domain" description="Sushi" evidence="8">
    <location>
        <begin position="251"/>
        <end position="310"/>
    </location>
</feature>
<dbReference type="SMART" id="SM00042">
    <property type="entry name" value="CUB"/>
    <property type="match status" value="3"/>
</dbReference>
<protein>
    <submittedName>
        <fullName evidence="9">Uncharacterized protein</fullName>
    </submittedName>
</protein>
<proteinExistence type="predicted"/>
<feature type="domain" description="Sushi" evidence="8">
    <location>
        <begin position="736"/>
        <end position="797"/>
    </location>
</feature>
<keyword evidence="1 4" id="KW-0768">Sushi</keyword>
<dbReference type="PROSITE" id="PS50923">
    <property type="entry name" value="SUSHI"/>
    <property type="match status" value="5"/>
</dbReference>
<dbReference type="PANTHER" id="PTHR45656:SF2">
    <property type="entry name" value="SEIZURE 6-LIKE PROTEIN 2"/>
    <property type="match status" value="1"/>
</dbReference>
<keyword evidence="6" id="KW-0732">Signal</keyword>
<dbReference type="Proteomes" id="UP000261620">
    <property type="component" value="Unplaced"/>
</dbReference>
<dbReference type="Ensembl" id="ENSMMOT00000015941.1">
    <property type="protein sequence ID" value="ENSMMOP00000015678.1"/>
    <property type="gene ID" value="ENSMMOG00000011966.1"/>
</dbReference>
<keyword evidence="3 4" id="KW-1015">Disulfide bond</keyword>
<comment type="caution">
    <text evidence="4">Lacks conserved residue(s) required for the propagation of feature annotation.</text>
</comment>
<accession>A0A3Q3WL11</accession>
<feature type="transmembrane region" description="Helical" evidence="5">
    <location>
        <begin position="812"/>
        <end position="833"/>
    </location>
</feature>
<evidence type="ECO:0000259" key="7">
    <source>
        <dbReference type="PROSITE" id="PS01180"/>
    </source>
</evidence>
<dbReference type="Pfam" id="PF00084">
    <property type="entry name" value="Sushi"/>
    <property type="match status" value="5"/>
</dbReference>
<dbReference type="GO" id="GO:0090036">
    <property type="term" value="P:regulation of protein kinase C signaling"/>
    <property type="evidence" value="ECO:0007669"/>
    <property type="project" value="TreeGrafter"/>
</dbReference>
<feature type="chain" id="PRO_5018765219" evidence="6">
    <location>
        <begin position="17"/>
        <end position="875"/>
    </location>
</feature>
<feature type="domain" description="Sushi" evidence="8">
    <location>
        <begin position="430"/>
        <end position="491"/>
    </location>
</feature>
<organism evidence="9 10">
    <name type="scientific">Mola mola</name>
    <name type="common">Ocean sunfish</name>
    <name type="synonym">Tetraodon mola</name>
    <dbReference type="NCBI Taxonomy" id="94237"/>
    <lineage>
        <taxon>Eukaryota</taxon>
        <taxon>Metazoa</taxon>
        <taxon>Chordata</taxon>
        <taxon>Craniata</taxon>
        <taxon>Vertebrata</taxon>
        <taxon>Euteleostomi</taxon>
        <taxon>Actinopterygii</taxon>
        <taxon>Neopterygii</taxon>
        <taxon>Teleostei</taxon>
        <taxon>Neoteleostei</taxon>
        <taxon>Acanthomorphata</taxon>
        <taxon>Eupercaria</taxon>
        <taxon>Tetraodontiformes</taxon>
        <taxon>Molidae</taxon>
        <taxon>Mola</taxon>
    </lineage>
</organism>
<evidence type="ECO:0000313" key="9">
    <source>
        <dbReference type="Ensembl" id="ENSMMOP00000015678.1"/>
    </source>
</evidence>